<comment type="caution">
    <text evidence="2">The sequence shown here is derived from an EMBL/GenBank/DDBJ whole genome shotgun (WGS) entry which is preliminary data.</text>
</comment>
<dbReference type="EMBL" id="VTPC01007591">
    <property type="protein sequence ID" value="KAF2893862.1"/>
    <property type="molecule type" value="Genomic_DNA"/>
</dbReference>
<keyword evidence="3" id="KW-1185">Reference proteome</keyword>
<gene>
    <name evidence="2" type="ORF">ILUMI_12303</name>
</gene>
<feature type="compositionally biased region" description="Low complexity" evidence="1">
    <location>
        <begin position="280"/>
        <end position="294"/>
    </location>
</feature>
<dbReference type="OrthoDB" id="6378339at2759"/>
<name>A0A8K0G9N9_IGNLU</name>
<proteinExistence type="predicted"/>
<evidence type="ECO:0000313" key="3">
    <source>
        <dbReference type="Proteomes" id="UP000801492"/>
    </source>
</evidence>
<evidence type="ECO:0000256" key="1">
    <source>
        <dbReference type="SAM" id="MobiDB-lite"/>
    </source>
</evidence>
<feature type="region of interest" description="Disordered" evidence="1">
    <location>
        <begin position="530"/>
        <end position="551"/>
    </location>
</feature>
<feature type="compositionally biased region" description="Polar residues" evidence="1">
    <location>
        <begin position="215"/>
        <end position="238"/>
    </location>
</feature>
<feature type="region of interest" description="Disordered" evidence="1">
    <location>
        <begin position="674"/>
        <end position="715"/>
    </location>
</feature>
<feature type="region of interest" description="Disordered" evidence="1">
    <location>
        <begin position="380"/>
        <end position="492"/>
    </location>
</feature>
<dbReference type="AlphaFoldDB" id="A0A8K0G9N9"/>
<feature type="compositionally biased region" description="Low complexity" evidence="1">
    <location>
        <begin position="420"/>
        <end position="478"/>
    </location>
</feature>
<protein>
    <submittedName>
        <fullName evidence="2">Uncharacterized protein</fullName>
    </submittedName>
</protein>
<feature type="compositionally biased region" description="Acidic residues" evidence="1">
    <location>
        <begin position="701"/>
        <end position="712"/>
    </location>
</feature>
<feature type="region of interest" description="Disordered" evidence="1">
    <location>
        <begin position="586"/>
        <end position="618"/>
    </location>
</feature>
<feature type="compositionally biased region" description="Low complexity" evidence="1">
    <location>
        <begin position="380"/>
        <end position="409"/>
    </location>
</feature>
<sequence length="1020" mass="114103">MEPLVHYSQRDPLYDSNGLAFIGDASNDIKSKDESLRQHSHTSRSIYGAPEPVKQIIEKPVYIKEPEPIIEIIIKESNITLPPLPIPTVTLPPRRKEQVQVFYVKYKKNPNGYGKDSVIYDKPIPALSPHVPDEPVQVEPPIIQYEPPATQSPPPSTTLRAIIKPESETYHADKHIHITFGKQENEQYKRSNENAKEESAPEPAISKPHDAPFNLQPQGRQLAISQDRQFPPQSQFFQNRPPGPPSHNFQNNGAFSFKSEPPRFPQYRPFNQPPPSFNKQPQFGRQFPQGPQLQSHQQLPTTRSPVIFHSQHFPVRSGISSFQQFSGPQNTQFNTPLLNRQPVPYQPFDQIRHQQHQPPQQPQIQFPRTHTHFPIHQQLPLNQPQQPFNSQFPNSNEHQHLQATQQQFQNNLRHEEVIRQQQQQRHQSHPQQQQLLHPQQQQQKPQQQPIHQQPIPQQQFSQQFVQQQQHNFRQNQPVSHFPSNNQGQLERIIPPGGELIHSVPRFEQHISVPADPTQAVQLSPQEFTSRFQDPFKQPPPTQPTPLHNSQQHSFANNLQSINNQHSSFIQSPSPSPQTTSRPIIQISSTTRQPSPSTTAADLKPSSEVPQRLTEKDLKDLNIELPDEVPDDLREQLLSSGILKNAQISVLDYDKVGDIPLSALPPDQLANFYGAGGGQQVASGSEPQPVVVKPDDSNPATDDLEMEGAESEVSEVKAEAPLEMKVVHYDPKTEQGQQVQKSYVQEGATQVDPVALNDQQYNRYLPVKVNGAAFPIPDVPELKGRNITSVVVLAPVDFQENQRSTRDVESTANRGSRHLATEALNELIKNPSLENFKIWLEKENTTIPDKQAVVLLVTRGSSPDSEKEIFMYDIATQTVSKLSGELSSAFVDAAETNSRHAPGGSAAASAAAASNVVEMRVPYPEGVSIDRKDVSGETFEKDLEDSASEYVEAKIPLIDPTQSDNLGDASEQLESFVDISGMPVQPQGDLAVAASDADVLAAKQVSISSGYSKTGSNLFSH</sequence>
<dbReference type="Proteomes" id="UP000801492">
    <property type="component" value="Unassembled WGS sequence"/>
</dbReference>
<reference evidence="2" key="1">
    <citation type="submission" date="2019-08" db="EMBL/GenBank/DDBJ databases">
        <title>The genome of the North American firefly Photinus pyralis.</title>
        <authorList>
            <consortium name="Photinus pyralis genome working group"/>
            <person name="Fallon T.R."/>
            <person name="Sander Lower S.E."/>
            <person name="Weng J.-K."/>
        </authorList>
    </citation>
    <scope>NUCLEOTIDE SEQUENCE</scope>
    <source>
        <strain evidence="2">TRF0915ILg1</strain>
        <tissue evidence="2">Whole body</tissue>
    </source>
</reference>
<feature type="compositionally biased region" description="Low complexity" evidence="1">
    <location>
        <begin position="586"/>
        <end position="598"/>
    </location>
</feature>
<feature type="compositionally biased region" description="Basic and acidic residues" evidence="1">
    <location>
        <begin position="183"/>
        <end position="199"/>
    </location>
</feature>
<evidence type="ECO:0000313" key="2">
    <source>
        <dbReference type="EMBL" id="KAF2893862.1"/>
    </source>
</evidence>
<accession>A0A8K0G9N9</accession>
<organism evidence="2 3">
    <name type="scientific">Ignelater luminosus</name>
    <name type="common">Cucubano</name>
    <name type="synonym">Pyrophorus luminosus</name>
    <dbReference type="NCBI Taxonomy" id="2038154"/>
    <lineage>
        <taxon>Eukaryota</taxon>
        <taxon>Metazoa</taxon>
        <taxon>Ecdysozoa</taxon>
        <taxon>Arthropoda</taxon>
        <taxon>Hexapoda</taxon>
        <taxon>Insecta</taxon>
        <taxon>Pterygota</taxon>
        <taxon>Neoptera</taxon>
        <taxon>Endopterygota</taxon>
        <taxon>Coleoptera</taxon>
        <taxon>Polyphaga</taxon>
        <taxon>Elateriformia</taxon>
        <taxon>Elateroidea</taxon>
        <taxon>Elateridae</taxon>
        <taxon>Agrypninae</taxon>
        <taxon>Pyrophorini</taxon>
        <taxon>Ignelater</taxon>
    </lineage>
</organism>
<feature type="region of interest" description="Disordered" evidence="1">
    <location>
        <begin position="178"/>
        <end position="296"/>
    </location>
</feature>